<dbReference type="InterPro" id="IPR001645">
    <property type="entry name" value="Folylpolyglutamate_synth"/>
</dbReference>
<organism evidence="13 14">
    <name type="scientific">Salipaludibacillus keqinensis</name>
    <dbReference type="NCBI Taxonomy" id="2045207"/>
    <lineage>
        <taxon>Bacteria</taxon>
        <taxon>Bacillati</taxon>
        <taxon>Bacillota</taxon>
        <taxon>Bacilli</taxon>
        <taxon>Bacillales</taxon>
        <taxon>Bacillaceae</taxon>
    </lineage>
</organism>
<evidence type="ECO:0000256" key="4">
    <source>
        <dbReference type="ARBA" id="ARBA00022723"/>
    </source>
</evidence>
<dbReference type="GO" id="GO:0004326">
    <property type="term" value="F:tetrahydrofolylpolyglutamate synthase activity"/>
    <property type="evidence" value="ECO:0007669"/>
    <property type="project" value="UniProtKB-EC"/>
</dbReference>
<keyword evidence="14" id="KW-1185">Reference proteome</keyword>
<dbReference type="Pfam" id="PF02875">
    <property type="entry name" value="Mur_ligase_C"/>
    <property type="match status" value="1"/>
</dbReference>
<dbReference type="InterPro" id="IPR013221">
    <property type="entry name" value="Mur_ligase_cen"/>
</dbReference>
<keyword evidence="7" id="KW-0460">Magnesium</keyword>
<dbReference type="NCBIfam" id="TIGR01499">
    <property type="entry name" value="folC"/>
    <property type="match status" value="1"/>
</dbReference>
<dbReference type="EMBL" id="PDOD01000002">
    <property type="protein sequence ID" value="PYZ93643.1"/>
    <property type="molecule type" value="Genomic_DNA"/>
</dbReference>
<dbReference type="InterPro" id="IPR004101">
    <property type="entry name" value="Mur_ligase_C"/>
</dbReference>
<accession>A0A323TLZ9</accession>
<dbReference type="Gene3D" id="3.40.1190.10">
    <property type="entry name" value="Mur-like, catalytic domain"/>
    <property type="match status" value="1"/>
</dbReference>
<dbReference type="EC" id="6.3.2.17" evidence="2"/>
<evidence type="ECO:0000256" key="1">
    <source>
        <dbReference type="ARBA" id="ARBA00008276"/>
    </source>
</evidence>
<comment type="caution">
    <text evidence="13">The sequence shown here is derived from an EMBL/GenBank/DDBJ whole genome shotgun (WGS) entry which is preliminary data.</text>
</comment>
<dbReference type="GO" id="GO:0008841">
    <property type="term" value="F:dihydrofolate synthase activity"/>
    <property type="evidence" value="ECO:0007669"/>
    <property type="project" value="TreeGrafter"/>
</dbReference>
<protein>
    <recommendedName>
        <fullName evidence="2">tetrahydrofolate synthase</fullName>
        <ecNumber evidence="2">6.3.2.17</ecNumber>
    </recommendedName>
    <alternativeName>
        <fullName evidence="8">Tetrahydrofolylpolyglutamate synthase</fullName>
    </alternativeName>
</protein>
<dbReference type="PANTHER" id="PTHR11136:SF0">
    <property type="entry name" value="DIHYDROFOLATE SYNTHETASE-RELATED"/>
    <property type="match status" value="1"/>
</dbReference>
<dbReference type="AlphaFoldDB" id="A0A323TLZ9"/>
<evidence type="ECO:0000259" key="11">
    <source>
        <dbReference type="Pfam" id="PF02875"/>
    </source>
</evidence>
<keyword evidence="5 10" id="KW-0547">Nucleotide-binding</keyword>
<dbReference type="InterPro" id="IPR036565">
    <property type="entry name" value="Mur-like_cat_sf"/>
</dbReference>
<keyword evidence="3 10" id="KW-0436">Ligase</keyword>
<sequence>MFIESCHVYRTKSTEIVQRSSSMITNMEDARLFIESKQGAGIVYTLDRMQALMTALDHPEKKIKAIHVAGTNGKGSTCAFLSSILQEAGYKVGAFNTPVFGDAKDQITINQYPVSDEEFVLACREIEGAVSAVEYERKEMVSEFECFTALTYYYFAFIQPIDVVLVEAGMGGRLDATNVLDEPVCTIITNVGLDHQRYLGDSIKSIAKEKAGIIKPKVPLFTASQGDALEQLVNVGIKKCADVISLFDNVKFKTEKINNSEQLFTYDDSEVNQHYTIRLLGEHQTVNASLSLMVVHYLSKKIFPKIHEEHIQKGLMRAFIPGRWEVVQEHPTVIMDTAHNIEAIHTVCQLTRRKYTEQNVTVLFAAMKDKPVKEMLALLRQLNCPIVYTTFDSDRSMTKEDYKLLETKKLTEEMWIKDYKLGIEQWIKAASDTDVLIITGSHQFISECRQNIRKSSN</sequence>
<dbReference type="SUPFAM" id="SSF53244">
    <property type="entry name" value="MurD-like peptide ligases, peptide-binding domain"/>
    <property type="match status" value="1"/>
</dbReference>
<evidence type="ECO:0000256" key="8">
    <source>
        <dbReference type="ARBA" id="ARBA00030592"/>
    </source>
</evidence>
<evidence type="ECO:0000313" key="13">
    <source>
        <dbReference type="EMBL" id="PYZ93643.1"/>
    </source>
</evidence>
<dbReference type="Gene3D" id="3.90.190.20">
    <property type="entry name" value="Mur ligase, C-terminal domain"/>
    <property type="match status" value="1"/>
</dbReference>
<dbReference type="GO" id="GO:0046872">
    <property type="term" value="F:metal ion binding"/>
    <property type="evidence" value="ECO:0007669"/>
    <property type="project" value="UniProtKB-KW"/>
</dbReference>
<dbReference type="PROSITE" id="PS01011">
    <property type="entry name" value="FOLYLPOLYGLU_SYNT_1"/>
    <property type="match status" value="1"/>
</dbReference>
<dbReference type="InterPro" id="IPR036615">
    <property type="entry name" value="Mur_ligase_C_dom_sf"/>
</dbReference>
<dbReference type="SUPFAM" id="SSF53623">
    <property type="entry name" value="MurD-like peptide ligases, catalytic domain"/>
    <property type="match status" value="1"/>
</dbReference>
<dbReference type="PANTHER" id="PTHR11136">
    <property type="entry name" value="FOLYLPOLYGLUTAMATE SYNTHASE-RELATED"/>
    <property type="match status" value="1"/>
</dbReference>
<comment type="catalytic activity">
    <reaction evidence="9">
        <text>(6S)-5,6,7,8-tetrahydrofolyl-(gamma-L-Glu)(n) + L-glutamate + ATP = (6S)-5,6,7,8-tetrahydrofolyl-(gamma-L-Glu)(n+1) + ADP + phosphate + H(+)</text>
        <dbReference type="Rhea" id="RHEA:10580"/>
        <dbReference type="Rhea" id="RHEA-COMP:14738"/>
        <dbReference type="Rhea" id="RHEA-COMP:14740"/>
        <dbReference type="ChEBI" id="CHEBI:15378"/>
        <dbReference type="ChEBI" id="CHEBI:29985"/>
        <dbReference type="ChEBI" id="CHEBI:30616"/>
        <dbReference type="ChEBI" id="CHEBI:43474"/>
        <dbReference type="ChEBI" id="CHEBI:141005"/>
        <dbReference type="ChEBI" id="CHEBI:456216"/>
        <dbReference type="EC" id="6.3.2.17"/>
    </reaction>
</comment>
<evidence type="ECO:0000256" key="7">
    <source>
        <dbReference type="ARBA" id="ARBA00022842"/>
    </source>
</evidence>
<evidence type="ECO:0000256" key="9">
    <source>
        <dbReference type="ARBA" id="ARBA00047493"/>
    </source>
</evidence>
<reference evidence="13 14" key="1">
    <citation type="submission" date="2017-10" db="EMBL/GenBank/DDBJ databases">
        <title>Bacillus sp. nov., a halophilic bacterium isolated from a Keqin Lake.</title>
        <authorList>
            <person name="Wang H."/>
        </authorList>
    </citation>
    <scope>NUCLEOTIDE SEQUENCE [LARGE SCALE GENOMIC DNA]</scope>
    <source>
        <strain evidence="13 14">KQ-12</strain>
    </source>
</reference>
<dbReference type="InterPro" id="IPR018109">
    <property type="entry name" value="Folylpolyglutamate_synth_CS"/>
</dbReference>
<proteinExistence type="inferred from homology"/>
<dbReference type="PROSITE" id="PS01012">
    <property type="entry name" value="FOLYLPOLYGLU_SYNT_2"/>
    <property type="match status" value="1"/>
</dbReference>
<dbReference type="PIRSF" id="PIRSF001563">
    <property type="entry name" value="Folylpolyglu_synth"/>
    <property type="match status" value="1"/>
</dbReference>
<evidence type="ECO:0000256" key="2">
    <source>
        <dbReference type="ARBA" id="ARBA00013025"/>
    </source>
</evidence>
<dbReference type="GO" id="GO:0005737">
    <property type="term" value="C:cytoplasm"/>
    <property type="evidence" value="ECO:0007669"/>
    <property type="project" value="TreeGrafter"/>
</dbReference>
<keyword evidence="4" id="KW-0479">Metal-binding</keyword>
<dbReference type="Proteomes" id="UP000248214">
    <property type="component" value="Unassembled WGS sequence"/>
</dbReference>
<evidence type="ECO:0000256" key="6">
    <source>
        <dbReference type="ARBA" id="ARBA00022840"/>
    </source>
</evidence>
<comment type="similarity">
    <text evidence="1 10">Belongs to the folylpolyglutamate synthase family.</text>
</comment>
<dbReference type="GO" id="GO:0005524">
    <property type="term" value="F:ATP binding"/>
    <property type="evidence" value="ECO:0007669"/>
    <property type="project" value="UniProtKB-KW"/>
</dbReference>
<gene>
    <name evidence="13" type="ORF">CR194_10820</name>
</gene>
<feature type="domain" description="Mur ligase central" evidence="12">
    <location>
        <begin position="68"/>
        <end position="294"/>
    </location>
</feature>
<dbReference type="Pfam" id="PF08245">
    <property type="entry name" value="Mur_ligase_M"/>
    <property type="match status" value="1"/>
</dbReference>
<evidence type="ECO:0000259" key="12">
    <source>
        <dbReference type="Pfam" id="PF08245"/>
    </source>
</evidence>
<name>A0A323TLZ9_9BACI</name>
<evidence type="ECO:0000256" key="5">
    <source>
        <dbReference type="ARBA" id="ARBA00022741"/>
    </source>
</evidence>
<feature type="domain" description="Mur ligase C-terminal" evidence="11">
    <location>
        <begin position="322"/>
        <end position="441"/>
    </location>
</feature>
<keyword evidence="6 10" id="KW-0067">ATP-binding</keyword>
<evidence type="ECO:0000256" key="3">
    <source>
        <dbReference type="ARBA" id="ARBA00022598"/>
    </source>
</evidence>
<evidence type="ECO:0000256" key="10">
    <source>
        <dbReference type="PIRNR" id="PIRNR001563"/>
    </source>
</evidence>
<evidence type="ECO:0000313" key="14">
    <source>
        <dbReference type="Proteomes" id="UP000248214"/>
    </source>
</evidence>